<proteinExistence type="predicted"/>
<dbReference type="GeneID" id="97918180"/>
<dbReference type="RefSeq" id="WP_011154443.1">
    <property type="nucleotide sequence ID" value="NC_005246.1"/>
</dbReference>
<geneLocation type="plasmid" evidence="1">
    <name>pEL60</name>
</geneLocation>
<keyword evidence="1" id="KW-0614">Plasmid</keyword>
<organism evidence="1">
    <name type="scientific">Erwinia amylovora</name>
    <name type="common">Fire blight bacteria</name>
    <dbReference type="NCBI Taxonomy" id="552"/>
    <lineage>
        <taxon>Bacteria</taxon>
        <taxon>Pseudomonadati</taxon>
        <taxon>Pseudomonadota</taxon>
        <taxon>Gammaproteobacteria</taxon>
        <taxon>Enterobacterales</taxon>
        <taxon>Erwiniaceae</taxon>
        <taxon>Erwinia</taxon>
    </lineage>
</organism>
<name>Q6TFY9_ERWAM</name>
<dbReference type="EMBL" id="AY422214">
    <property type="protein sequence ID" value="AAQ97881.1"/>
    <property type="molecule type" value="Genomic_DNA"/>
</dbReference>
<sequence length="108" mass="12269">MNNMQSKAPSMRLSGVQKDVLFVLYGLAERQLSGPFPAMQLFSILNKGRLQPVADTNFRRSCHTLNRHGLLSKYRDNQSLTLAFGLTEAGLEIAREVYHKRLTEMEKS</sequence>
<reference evidence="1" key="1">
    <citation type="submission" date="2003-09" db="EMBL/GenBank/DDBJ databases">
        <title>Plasmid diversity in Erwinia amylovora: sequence determination of pEU30 (30,314 bp) and pEL60 (60,145 bp) and analysis of variation in pEA29.</title>
        <authorList>
            <person name="Foster G.C."/>
            <person name="McGhee G.C."/>
            <person name="Jones A.L."/>
            <person name="Sundin G.W."/>
        </authorList>
    </citation>
    <scope>NUCLEOTIDE SEQUENCE</scope>
    <source>
        <strain evidence="1">LebB66</strain>
        <plasmid evidence="1">pEL60</plasmid>
    </source>
</reference>
<accession>Q6TFY9</accession>
<protein>
    <submittedName>
        <fullName evidence="1">ORF7</fullName>
    </submittedName>
</protein>
<evidence type="ECO:0000313" key="1">
    <source>
        <dbReference type="EMBL" id="AAQ97881.1"/>
    </source>
</evidence>
<dbReference type="AlphaFoldDB" id="Q6TFY9"/>
<gene>
    <name evidence="1" type="primary">orf7</name>
</gene>